<comment type="caution">
    <text evidence="1">The sequence shown here is derived from an EMBL/GenBank/DDBJ whole genome shotgun (WGS) entry which is preliminary data.</text>
</comment>
<gene>
    <name evidence="1" type="ORF">GCM10023311_20040</name>
</gene>
<proteinExistence type="predicted"/>
<protein>
    <submittedName>
        <fullName evidence="1">Uncharacterized protein</fullName>
    </submittedName>
</protein>
<evidence type="ECO:0000313" key="2">
    <source>
        <dbReference type="Proteomes" id="UP001500433"/>
    </source>
</evidence>
<name>A0ABP9F6M0_9FLAO</name>
<keyword evidence="2" id="KW-1185">Reference proteome</keyword>
<evidence type="ECO:0000313" key="1">
    <source>
        <dbReference type="EMBL" id="GAA4895316.1"/>
    </source>
</evidence>
<reference evidence="2" key="1">
    <citation type="journal article" date="2019" name="Int. J. Syst. Evol. Microbiol.">
        <title>The Global Catalogue of Microorganisms (GCM) 10K type strain sequencing project: providing services to taxonomists for standard genome sequencing and annotation.</title>
        <authorList>
            <consortium name="The Broad Institute Genomics Platform"/>
            <consortium name="The Broad Institute Genome Sequencing Center for Infectious Disease"/>
            <person name="Wu L."/>
            <person name="Ma J."/>
        </authorList>
    </citation>
    <scope>NUCLEOTIDE SEQUENCE [LARGE SCALE GENOMIC DNA]</scope>
    <source>
        <strain evidence="2">JCM 18274</strain>
    </source>
</reference>
<dbReference type="Proteomes" id="UP001500433">
    <property type="component" value="Unassembled WGS sequence"/>
</dbReference>
<sequence>MPWKIFNIMNERRYIISVNQFADFSNASEASKRRIIKQQKDPNKFMVAWYQLPKARIKKSIENNCDLEPIVKGIEELKQRIPKKPRQVLDRTVSLEALNRYASIKLPDLLKSVPYEIIKKVECKSIFLNGVEIIISPDVIFRIKANGKIYLGAVKVHISKNNVFDNIQSRYISSLINKYLKEVVAKEDEEVLEELCLSIDVFGEKVISVPKNLSKSLAEIEVICANVKSVWNAA</sequence>
<dbReference type="EMBL" id="BAABJH010000002">
    <property type="protein sequence ID" value="GAA4895316.1"/>
    <property type="molecule type" value="Genomic_DNA"/>
</dbReference>
<organism evidence="1 2">
    <name type="scientific">Flaviramulus aquimarinus</name>
    <dbReference type="NCBI Taxonomy" id="1170456"/>
    <lineage>
        <taxon>Bacteria</taxon>
        <taxon>Pseudomonadati</taxon>
        <taxon>Bacteroidota</taxon>
        <taxon>Flavobacteriia</taxon>
        <taxon>Flavobacteriales</taxon>
        <taxon>Flavobacteriaceae</taxon>
        <taxon>Flaviramulus</taxon>
    </lineage>
</organism>
<accession>A0ABP9F6M0</accession>